<gene>
    <name evidence="3" type="ORF">FXB42_11320</name>
</gene>
<name>A0A5D0WJF8_9FIRM</name>
<reference evidence="3 4" key="1">
    <citation type="submission" date="2019-08" db="EMBL/GenBank/DDBJ databases">
        <title>Isolation and enrichment of carboxydotrophic bacteria from anaerobic sludge for the production of bio-based chemicals from syngas.</title>
        <authorList>
            <person name="Antares A.L."/>
            <person name="Moreira J."/>
            <person name="Diender M."/>
            <person name="Parshina S.N."/>
            <person name="Stams A.J.M."/>
            <person name="Alves M."/>
            <person name="Alves J.I."/>
            <person name="Sousa D.Z."/>
        </authorList>
    </citation>
    <scope>NUCLEOTIDE SEQUENCE [LARGE SCALE GENOMIC DNA]</scope>
    <source>
        <strain evidence="3 4">JM</strain>
    </source>
</reference>
<proteinExistence type="predicted"/>
<dbReference type="PANTHER" id="PTHR30349">
    <property type="entry name" value="PHAGE INTEGRASE-RELATED"/>
    <property type="match status" value="1"/>
</dbReference>
<dbReference type="SUPFAM" id="SSF56349">
    <property type="entry name" value="DNA breaking-rejoining enzymes"/>
    <property type="match status" value="1"/>
</dbReference>
<sequence length="174" mass="20234">MTIDLHRITITLPSSFQRCCRTNIQYLFAKTLSITKNYARHEGEDLIMEPKTPKSRRLIAVPTFLCALVQKYAEQLYDYEPNERLFPVTKSYLHSEMTRGTKKSGIKRIRVHDLRHSHASMLIEEGFSALLISERLGHESIETTLQTYSHLYPNKQIEVANRLDQMNKPDSPIE</sequence>
<dbReference type="AlphaFoldDB" id="A0A5D0WJF8"/>
<dbReference type="InterPro" id="IPR011010">
    <property type="entry name" value="DNA_brk_join_enz"/>
</dbReference>
<feature type="domain" description="Tyr recombinase" evidence="2">
    <location>
        <begin position="1"/>
        <end position="161"/>
    </location>
</feature>
<comment type="caution">
    <text evidence="3">The sequence shown here is derived from an EMBL/GenBank/DDBJ whole genome shotgun (WGS) entry which is preliminary data.</text>
</comment>
<dbReference type="InterPro" id="IPR050090">
    <property type="entry name" value="Tyrosine_recombinase_XerCD"/>
</dbReference>
<dbReference type="CDD" id="cd01189">
    <property type="entry name" value="INT_ICEBs1_C_like"/>
    <property type="match status" value="1"/>
</dbReference>
<dbReference type="GO" id="GO:0006310">
    <property type="term" value="P:DNA recombination"/>
    <property type="evidence" value="ECO:0007669"/>
    <property type="project" value="UniProtKB-KW"/>
</dbReference>
<dbReference type="PANTHER" id="PTHR30349:SF64">
    <property type="entry name" value="PROPHAGE INTEGRASE INTD-RELATED"/>
    <property type="match status" value="1"/>
</dbReference>
<organism evidence="3 4">
    <name type="scientific">Acetobacterium wieringae</name>
    <dbReference type="NCBI Taxonomy" id="52694"/>
    <lineage>
        <taxon>Bacteria</taxon>
        <taxon>Bacillati</taxon>
        <taxon>Bacillota</taxon>
        <taxon>Clostridia</taxon>
        <taxon>Eubacteriales</taxon>
        <taxon>Eubacteriaceae</taxon>
        <taxon>Acetobacterium</taxon>
    </lineage>
</organism>
<dbReference type="GO" id="GO:0015074">
    <property type="term" value="P:DNA integration"/>
    <property type="evidence" value="ECO:0007669"/>
    <property type="project" value="InterPro"/>
</dbReference>
<dbReference type="Pfam" id="PF00589">
    <property type="entry name" value="Phage_integrase"/>
    <property type="match status" value="1"/>
</dbReference>
<dbReference type="InterPro" id="IPR013762">
    <property type="entry name" value="Integrase-like_cat_sf"/>
</dbReference>
<evidence type="ECO:0000313" key="3">
    <source>
        <dbReference type="EMBL" id="TYC84366.1"/>
    </source>
</evidence>
<dbReference type="Gene3D" id="1.10.443.10">
    <property type="entry name" value="Intergrase catalytic core"/>
    <property type="match status" value="1"/>
</dbReference>
<dbReference type="PROSITE" id="PS51898">
    <property type="entry name" value="TYR_RECOMBINASE"/>
    <property type="match status" value="1"/>
</dbReference>
<dbReference type="GO" id="GO:0003677">
    <property type="term" value="F:DNA binding"/>
    <property type="evidence" value="ECO:0007669"/>
    <property type="project" value="InterPro"/>
</dbReference>
<evidence type="ECO:0000256" key="1">
    <source>
        <dbReference type="ARBA" id="ARBA00023172"/>
    </source>
</evidence>
<protein>
    <submittedName>
        <fullName evidence="3">Site-specific integrase</fullName>
    </submittedName>
</protein>
<dbReference type="InterPro" id="IPR002104">
    <property type="entry name" value="Integrase_catalytic"/>
</dbReference>
<accession>A0A5D0WJF8</accession>
<dbReference type="EMBL" id="VSLA01000025">
    <property type="protein sequence ID" value="TYC84366.1"/>
    <property type="molecule type" value="Genomic_DNA"/>
</dbReference>
<keyword evidence="1" id="KW-0233">DNA recombination</keyword>
<dbReference type="Proteomes" id="UP000322619">
    <property type="component" value="Unassembled WGS sequence"/>
</dbReference>
<evidence type="ECO:0000259" key="2">
    <source>
        <dbReference type="PROSITE" id="PS51898"/>
    </source>
</evidence>
<evidence type="ECO:0000313" key="4">
    <source>
        <dbReference type="Proteomes" id="UP000322619"/>
    </source>
</evidence>